<keyword evidence="2" id="KW-1185">Reference proteome</keyword>
<reference evidence="2" key="1">
    <citation type="submission" date="2022-10" db="EMBL/GenBank/DDBJ databases">
        <title>Genome assembly of Pristionchus species.</title>
        <authorList>
            <person name="Yoshida K."/>
            <person name="Sommer R.J."/>
        </authorList>
    </citation>
    <scope>NUCLEOTIDE SEQUENCE [LARGE SCALE GENOMIC DNA]</scope>
    <source>
        <strain evidence="2">RS5460</strain>
    </source>
</reference>
<name>A0AAN4ZQQ9_9BILA</name>
<evidence type="ECO:0000313" key="2">
    <source>
        <dbReference type="Proteomes" id="UP001328107"/>
    </source>
</evidence>
<dbReference type="EMBL" id="BTRK01000003">
    <property type="protein sequence ID" value="GMR41430.1"/>
    <property type="molecule type" value="Genomic_DNA"/>
</dbReference>
<evidence type="ECO:0000313" key="1">
    <source>
        <dbReference type="EMBL" id="GMR41430.1"/>
    </source>
</evidence>
<feature type="non-terminal residue" evidence="1">
    <location>
        <position position="1"/>
    </location>
</feature>
<organism evidence="1 2">
    <name type="scientific">Pristionchus mayeri</name>
    <dbReference type="NCBI Taxonomy" id="1317129"/>
    <lineage>
        <taxon>Eukaryota</taxon>
        <taxon>Metazoa</taxon>
        <taxon>Ecdysozoa</taxon>
        <taxon>Nematoda</taxon>
        <taxon>Chromadorea</taxon>
        <taxon>Rhabditida</taxon>
        <taxon>Rhabditina</taxon>
        <taxon>Diplogasteromorpha</taxon>
        <taxon>Diplogasteroidea</taxon>
        <taxon>Neodiplogasteridae</taxon>
        <taxon>Pristionchus</taxon>
    </lineage>
</organism>
<comment type="caution">
    <text evidence="1">The sequence shown here is derived from an EMBL/GenBank/DDBJ whole genome shotgun (WGS) entry which is preliminary data.</text>
</comment>
<accession>A0AAN4ZQQ9</accession>
<dbReference type="Proteomes" id="UP001328107">
    <property type="component" value="Unassembled WGS sequence"/>
</dbReference>
<dbReference type="AlphaFoldDB" id="A0AAN4ZQQ9"/>
<protein>
    <submittedName>
        <fullName evidence="1">Uncharacterized protein</fullName>
    </submittedName>
</protein>
<gene>
    <name evidence="1" type="ORF">PMAYCL1PPCAC_11625</name>
</gene>
<proteinExistence type="predicted"/>
<sequence>IQALGTELKESITPAQAHGILVKIYEDLTNEQLLEVMDREGISDEITPEDFGTIVMGIEQEKGMEALKKSDEAEEI</sequence>